<evidence type="ECO:0000259" key="2">
    <source>
        <dbReference type="Pfam" id="PF17746"/>
    </source>
</evidence>
<evidence type="ECO:0000313" key="3">
    <source>
        <dbReference type="EMBL" id="KAJ0391271.1"/>
    </source>
</evidence>
<dbReference type="EMBL" id="JAKCXM010001167">
    <property type="protein sequence ID" value="KAJ0391271.1"/>
    <property type="molecule type" value="Genomic_DNA"/>
</dbReference>
<feature type="domain" description="Sugar fermentation stimulation protein C-terminal" evidence="1">
    <location>
        <begin position="294"/>
        <end position="343"/>
    </location>
</feature>
<dbReference type="CDD" id="cd22359">
    <property type="entry name" value="SfsA-like_bacterial"/>
    <property type="match status" value="1"/>
</dbReference>
<feature type="domain" description="SfsA N-terminal OB" evidence="2">
    <location>
        <begin position="73"/>
        <end position="161"/>
    </location>
</feature>
<evidence type="ECO:0000313" key="4">
    <source>
        <dbReference type="Proteomes" id="UP001209570"/>
    </source>
</evidence>
<dbReference type="Pfam" id="PF17746">
    <property type="entry name" value="SfsA_N"/>
    <property type="match status" value="1"/>
</dbReference>
<organism evidence="3 4">
    <name type="scientific">Pythium insidiosum</name>
    <name type="common">Pythiosis disease agent</name>
    <dbReference type="NCBI Taxonomy" id="114742"/>
    <lineage>
        <taxon>Eukaryota</taxon>
        <taxon>Sar</taxon>
        <taxon>Stramenopiles</taxon>
        <taxon>Oomycota</taxon>
        <taxon>Peronosporomycetes</taxon>
        <taxon>Pythiales</taxon>
        <taxon>Pythiaceae</taxon>
        <taxon>Pythium</taxon>
    </lineage>
</organism>
<feature type="domain" description="Sugar fermentation stimulation protein C-terminal" evidence="1">
    <location>
        <begin position="166"/>
        <end position="262"/>
    </location>
</feature>
<gene>
    <name evidence="3" type="ORF">P43SY_008269</name>
</gene>
<comment type="caution">
    <text evidence="3">The sequence shown here is derived from an EMBL/GenBank/DDBJ whole genome shotgun (WGS) entry which is preliminary data.</text>
</comment>
<protein>
    <recommendedName>
        <fullName evidence="5">Sugar fermentation stimulation protein</fullName>
    </recommendedName>
</protein>
<dbReference type="PANTHER" id="PTHR30545">
    <property type="entry name" value="SUGAR FERMENTATION STIMULATION PROTEIN A"/>
    <property type="match status" value="1"/>
</dbReference>
<proteinExistence type="inferred from homology"/>
<evidence type="ECO:0008006" key="5">
    <source>
        <dbReference type="Google" id="ProtNLM"/>
    </source>
</evidence>
<sequence length="514" mass="57032">MQLRSQRRGKRELSGASAVLETAVASASSTAPKASVRRKKARLSGTSIPLDEPSESDEKILYRYPTLVPARLLRRYKRFLADVVLLDADEEINPSVTEEDGDGANVVTVYCPNTGPMVGLLDELPNARVQLSKSDDAKRKYQYTLEMIRIHNGERYTWVGVHSASANLMVQQALRCRWFPELGAYTHVQREVKFAKNSRVDFVLTTANADDGDHEKYVEVKSVTLAINDESSAGARCAVFPDTVSTRAQKHVQELMELLQSHAKKEGDRRQTKAIQKVEPATHVIGRAPLRPRSGAIIFLVQRDDCDTFMPSLQHDPAFAKLCRQAQASGLQLVGYSCRLEPDEAKKTGVPMMYVVKKSASAEAQSPTAYRYLSSSSACRDAVRDLRALLARHATVGVHFQVVRQEGSDEEGVEQWSQQGGRRHLAAVTVVWSSTGADPAWVFPLAHMEKALATTLLTLLFEGASDCEPPLVITHNITSAAYLLHRDELLSSSVIPRKIMDLQLMFEECVDTRD</sequence>
<dbReference type="GO" id="GO:0003677">
    <property type="term" value="F:DNA binding"/>
    <property type="evidence" value="ECO:0007669"/>
    <property type="project" value="InterPro"/>
</dbReference>
<dbReference type="InterPro" id="IPR040452">
    <property type="entry name" value="SfsA_C"/>
</dbReference>
<evidence type="ECO:0000259" key="1">
    <source>
        <dbReference type="Pfam" id="PF03749"/>
    </source>
</evidence>
<dbReference type="HAMAP" id="MF_00095">
    <property type="entry name" value="SfsA"/>
    <property type="match status" value="1"/>
</dbReference>
<dbReference type="Proteomes" id="UP001209570">
    <property type="component" value="Unassembled WGS sequence"/>
</dbReference>
<accession>A0AAD5Q188</accession>
<dbReference type="Gene3D" id="2.40.50.580">
    <property type="match status" value="1"/>
</dbReference>
<reference evidence="3" key="1">
    <citation type="submission" date="2021-12" db="EMBL/GenBank/DDBJ databases">
        <title>Prjna785345.</title>
        <authorList>
            <person name="Rujirawat T."/>
            <person name="Krajaejun T."/>
        </authorList>
    </citation>
    <scope>NUCLEOTIDE SEQUENCE</scope>
    <source>
        <strain evidence="3">Pi057C3</strain>
    </source>
</reference>
<name>A0AAD5Q188_PYTIN</name>
<dbReference type="Gene3D" id="3.40.1350.60">
    <property type="match status" value="1"/>
</dbReference>
<dbReference type="Pfam" id="PF03749">
    <property type="entry name" value="SfsA"/>
    <property type="match status" value="2"/>
</dbReference>
<dbReference type="AlphaFoldDB" id="A0AAD5Q188"/>
<keyword evidence="4" id="KW-1185">Reference proteome</keyword>
<dbReference type="InterPro" id="IPR005224">
    <property type="entry name" value="SfsA"/>
</dbReference>
<dbReference type="PANTHER" id="PTHR30545:SF2">
    <property type="entry name" value="SUGAR FERMENTATION STIMULATION PROTEIN A"/>
    <property type="match status" value="1"/>
</dbReference>
<dbReference type="InterPro" id="IPR041465">
    <property type="entry name" value="SfsA_N"/>
</dbReference>